<dbReference type="PANTHER" id="PTHR30008">
    <property type="entry name" value="EXODEOXYRIBONUCLEASE 7 LARGE SUBUNIT"/>
    <property type="match status" value="1"/>
</dbReference>
<comment type="similarity">
    <text evidence="5">Belongs to the XseA family.</text>
</comment>
<dbReference type="GO" id="GO:0005737">
    <property type="term" value="C:cytoplasm"/>
    <property type="evidence" value="ECO:0007669"/>
    <property type="project" value="UniProtKB-SubCell"/>
</dbReference>
<name>A0A1F6M9E4_9BACT</name>
<evidence type="ECO:0000259" key="7">
    <source>
        <dbReference type="Pfam" id="PF13742"/>
    </source>
</evidence>
<keyword evidence="1 5" id="KW-0963">Cytoplasm</keyword>
<evidence type="ECO:0000259" key="6">
    <source>
        <dbReference type="Pfam" id="PF02601"/>
    </source>
</evidence>
<dbReference type="InterPro" id="IPR003753">
    <property type="entry name" value="Exonuc_VII_L"/>
</dbReference>
<protein>
    <recommendedName>
        <fullName evidence="5">Exodeoxyribonuclease 7 large subunit</fullName>
        <ecNumber evidence="5">3.1.11.6</ecNumber>
    </recommendedName>
    <alternativeName>
        <fullName evidence="5">Exodeoxyribonuclease VII large subunit</fullName>
        <shortName evidence="5">Exonuclease VII large subunit</shortName>
    </alternativeName>
</protein>
<organism evidence="8 9">
    <name type="scientific">Candidatus Magasanikbacteria bacterium RIFCSPHIGHO2_02_FULL_50_9b</name>
    <dbReference type="NCBI Taxonomy" id="1798682"/>
    <lineage>
        <taxon>Bacteria</taxon>
        <taxon>Candidatus Magasanikiibacteriota</taxon>
    </lineage>
</organism>
<feature type="domain" description="OB-fold nucleic acid binding" evidence="7">
    <location>
        <begin position="6"/>
        <end position="75"/>
    </location>
</feature>
<keyword evidence="4 5" id="KW-0269">Exonuclease</keyword>
<dbReference type="InterPro" id="IPR020579">
    <property type="entry name" value="Exonuc_VII_lsu_C"/>
</dbReference>
<comment type="subunit">
    <text evidence="5">Heterooligomer composed of large and small subunits.</text>
</comment>
<dbReference type="Proteomes" id="UP000176532">
    <property type="component" value="Unassembled WGS sequence"/>
</dbReference>
<dbReference type="PANTHER" id="PTHR30008:SF0">
    <property type="entry name" value="EXODEOXYRIBONUCLEASE 7 LARGE SUBUNIT"/>
    <property type="match status" value="1"/>
</dbReference>
<comment type="caution">
    <text evidence="8">The sequence shown here is derived from an EMBL/GenBank/DDBJ whole genome shotgun (WGS) entry which is preliminary data.</text>
</comment>
<keyword evidence="3 5" id="KW-0378">Hydrolase</keyword>
<dbReference type="GO" id="GO:0003676">
    <property type="term" value="F:nucleic acid binding"/>
    <property type="evidence" value="ECO:0007669"/>
    <property type="project" value="InterPro"/>
</dbReference>
<dbReference type="EMBL" id="MFQD01000001">
    <property type="protein sequence ID" value="OGH68272.1"/>
    <property type="molecule type" value="Genomic_DNA"/>
</dbReference>
<dbReference type="GO" id="GO:0009318">
    <property type="term" value="C:exodeoxyribonuclease VII complex"/>
    <property type="evidence" value="ECO:0007669"/>
    <property type="project" value="UniProtKB-UniRule"/>
</dbReference>
<dbReference type="GO" id="GO:0008855">
    <property type="term" value="F:exodeoxyribonuclease VII activity"/>
    <property type="evidence" value="ECO:0007669"/>
    <property type="project" value="UniProtKB-UniRule"/>
</dbReference>
<dbReference type="EC" id="3.1.11.6" evidence="5"/>
<accession>A0A1F6M9E4</accession>
<dbReference type="AlphaFoldDB" id="A0A1F6M9E4"/>
<dbReference type="GO" id="GO:0006308">
    <property type="term" value="P:DNA catabolic process"/>
    <property type="evidence" value="ECO:0007669"/>
    <property type="project" value="UniProtKB-UniRule"/>
</dbReference>
<comment type="catalytic activity">
    <reaction evidence="5">
        <text>Exonucleolytic cleavage in either 5'- to 3'- or 3'- to 5'-direction to yield nucleoside 5'-phosphates.</text>
        <dbReference type="EC" id="3.1.11.6"/>
    </reaction>
</comment>
<evidence type="ECO:0000256" key="2">
    <source>
        <dbReference type="ARBA" id="ARBA00022722"/>
    </source>
</evidence>
<dbReference type="HAMAP" id="MF_00378">
    <property type="entry name" value="Exonuc_7_L"/>
    <property type="match status" value="1"/>
</dbReference>
<evidence type="ECO:0000256" key="5">
    <source>
        <dbReference type="HAMAP-Rule" id="MF_00378"/>
    </source>
</evidence>
<proteinExistence type="inferred from homology"/>
<evidence type="ECO:0000256" key="1">
    <source>
        <dbReference type="ARBA" id="ARBA00022490"/>
    </source>
</evidence>
<sequence length="371" mass="40684">MPPGTFEIEGEVSSYSVSANKWVRFDLKDGDALVGCFASVWQLNEQIADGMKIAVIGYGSIYARFGKFTLNIQSVRLSGEGSLKRAFELLKKKLEVEGLFDSARKRALPQFPARVALVTSRDAAAFTDFLRVSSTRWPAAEIFHMHVGVQGDAAVADVVSAITSVGSQPDQFDLMVVTRGGGSLEDLHVFNTEAVARACFASRIPVVSAIGHERDVTILDLVADVRAATPSNAAEIIFPDQDEIKALIRQMAITQTRAVDRRIAYERARTALITRAADQWIGSLTQKTQFARQRLVAHGERLTQRVTSRRESVVSAVRLLKSLHPQEILKRGYSYTRAADGAIIGTAAALRTRKHATQVYHDGEVTIEATI</sequence>
<reference evidence="8 9" key="1">
    <citation type="journal article" date="2016" name="Nat. Commun.">
        <title>Thousands of microbial genomes shed light on interconnected biogeochemical processes in an aquifer system.</title>
        <authorList>
            <person name="Anantharaman K."/>
            <person name="Brown C.T."/>
            <person name="Hug L.A."/>
            <person name="Sharon I."/>
            <person name="Castelle C.J."/>
            <person name="Probst A.J."/>
            <person name="Thomas B.C."/>
            <person name="Singh A."/>
            <person name="Wilkins M.J."/>
            <person name="Karaoz U."/>
            <person name="Brodie E.L."/>
            <person name="Williams K.H."/>
            <person name="Hubbard S.S."/>
            <person name="Banfield J.F."/>
        </authorList>
    </citation>
    <scope>NUCLEOTIDE SEQUENCE [LARGE SCALE GENOMIC DNA]</scope>
</reference>
<gene>
    <name evidence="5" type="primary">xseA</name>
    <name evidence="8" type="ORF">A3C15_03995</name>
</gene>
<feature type="domain" description="Exonuclease VII large subunit C-terminal" evidence="6">
    <location>
        <begin position="99"/>
        <end position="305"/>
    </location>
</feature>
<comment type="subcellular location">
    <subcellularLocation>
        <location evidence="5">Cytoplasm</location>
    </subcellularLocation>
</comment>
<dbReference type="Pfam" id="PF13742">
    <property type="entry name" value="tRNA_anti_2"/>
    <property type="match status" value="1"/>
</dbReference>
<dbReference type="STRING" id="1798682.A3C15_03995"/>
<dbReference type="NCBIfam" id="TIGR00237">
    <property type="entry name" value="xseA"/>
    <property type="match status" value="1"/>
</dbReference>
<comment type="function">
    <text evidence="5">Bidirectionally degrades single-stranded DNA into large acid-insoluble oligonucleotides, which are then degraded further into small acid-soluble oligonucleotides.</text>
</comment>
<evidence type="ECO:0000256" key="4">
    <source>
        <dbReference type="ARBA" id="ARBA00022839"/>
    </source>
</evidence>
<evidence type="ECO:0000256" key="3">
    <source>
        <dbReference type="ARBA" id="ARBA00022801"/>
    </source>
</evidence>
<evidence type="ECO:0000313" key="9">
    <source>
        <dbReference type="Proteomes" id="UP000176532"/>
    </source>
</evidence>
<dbReference type="Pfam" id="PF02601">
    <property type="entry name" value="Exonuc_VII_L"/>
    <property type="match status" value="1"/>
</dbReference>
<keyword evidence="2 5" id="KW-0540">Nuclease</keyword>
<dbReference type="InterPro" id="IPR025824">
    <property type="entry name" value="OB-fold_nuc-bd_dom"/>
</dbReference>
<evidence type="ECO:0000313" key="8">
    <source>
        <dbReference type="EMBL" id="OGH68272.1"/>
    </source>
</evidence>
<dbReference type="CDD" id="cd04489">
    <property type="entry name" value="ExoVII_LU_OBF"/>
    <property type="match status" value="1"/>
</dbReference>